<dbReference type="InterPro" id="IPR001138">
    <property type="entry name" value="Zn2Cys6_DnaBD"/>
</dbReference>
<dbReference type="InterPro" id="IPR036864">
    <property type="entry name" value="Zn2-C6_fun-type_DNA-bd_sf"/>
</dbReference>
<dbReference type="SUPFAM" id="SSF57701">
    <property type="entry name" value="Zn2/Cys6 DNA-binding domain"/>
    <property type="match status" value="1"/>
</dbReference>
<dbReference type="EMBL" id="JAPMSZ010000011">
    <property type="protein sequence ID" value="KAJ5084746.1"/>
    <property type="molecule type" value="Genomic_DNA"/>
</dbReference>
<keyword evidence="1" id="KW-0805">Transcription regulation</keyword>
<sequence>MPGHDRPKWGFSGPSGIARSEMPEGLRAISASWGLAGNDFSFSQSLSMTMNKPCRTCRSRKKACDGARPACRRCCDSGRRCAGYDSSAGVFVNLDANSIKKPVKGLIKDAIDVAKGPHTHHPANSVLDGTVPIFSVYTLDLSTGEFQDHFSTLWAHFHDRYARTSDVWSAGVSSLRLHNKALDLAMVALATMRLSLCGQGEIYQVFSLSAYNTSLQIFRRLLQCDSRAPRAPLVVISLIFTLFEAVQQRPTQIYCSGWAGHLKGALTLIQHQGPSSFQVGGFHAAFKKIREMSRQVLFSFSRQEKSFFIQPQWMTIPWKKIKKTSRDYLFDIAVRMTEVCPALHLNPGDKSLSNFPDIPQTLWRCQRLYWELMQWRKHWLEEEYNDFPIPCRGCGEELCQCLPHTSLSPCNEFAYKSAEWLALLLLLSITTSHLVGCGATDYPSPTISASHSPRMYTLERRCRWLRSDLQNMLSLPCFGKAASDLPGITEGRCRSLLPNWVLSQGLMLSDDHEQKWWSTLDSRLNHGILQQRVLISFMVVLV</sequence>
<feature type="domain" description="Zn(2)-C6 fungal-type" evidence="5">
    <location>
        <begin position="53"/>
        <end position="81"/>
    </location>
</feature>
<evidence type="ECO:0000259" key="5">
    <source>
        <dbReference type="PROSITE" id="PS50048"/>
    </source>
</evidence>
<name>A0A9W9EN58_9EURO</name>
<dbReference type="PROSITE" id="PS50048">
    <property type="entry name" value="ZN2_CY6_FUNGAL_2"/>
    <property type="match status" value="1"/>
</dbReference>
<evidence type="ECO:0000256" key="3">
    <source>
        <dbReference type="ARBA" id="ARBA00023163"/>
    </source>
</evidence>
<dbReference type="GeneID" id="81399019"/>
<dbReference type="RefSeq" id="XP_056508143.1">
    <property type="nucleotide sequence ID" value="XM_056659850.1"/>
</dbReference>
<dbReference type="Proteomes" id="UP001141434">
    <property type="component" value="Unassembled WGS sequence"/>
</dbReference>
<evidence type="ECO:0000313" key="7">
    <source>
        <dbReference type="Proteomes" id="UP001141434"/>
    </source>
</evidence>
<dbReference type="InterPro" id="IPR053178">
    <property type="entry name" value="Osmoadaptation_assoc"/>
</dbReference>
<dbReference type="OrthoDB" id="4491390at2759"/>
<reference evidence="6" key="2">
    <citation type="journal article" date="2023" name="IMA Fungus">
        <title>Comparative genomic study of the Penicillium genus elucidates a diverse pangenome and 15 lateral gene transfer events.</title>
        <authorList>
            <person name="Petersen C."/>
            <person name="Sorensen T."/>
            <person name="Nielsen M.R."/>
            <person name="Sondergaard T.E."/>
            <person name="Sorensen J.L."/>
            <person name="Fitzpatrick D.A."/>
            <person name="Frisvad J.C."/>
            <person name="Nielsen K.L."/>
        </authorList>
    </citation>
    <scope>NUCLEOTIDE SEQUENCE</scope>
    <source>
        <strain evidence="6">IBT 34128</strain>
    </source>
</reference>
<dbReference type="AlphaFoldDB" id="A0A9W9EN58"/>
<proteinExistence type="predicted"/>
<dbReference type="PANTHER" id="PTHR38111:SF11">
    <property type="entry name" value="TRANSCRIPTION FACTOR DOMAIN-CONTAINING PROTEIN-RELATED"/>
    <property type="match status" value="1"/>
</dbReference>
<keyword evidence="4" id="KW-0539">Nucleus</keyword>
<keyword evidence="7" id="KW-1185">Reference proteome</keyword>
<protein>
    <recommendedName>
        <fullName evidence="5">Zn(2)-C6 fungal-type domain-containing protein</fullName>
    </recommendedName>
</protein>
<dbReference type="Gene3D" id="4.10.240.10">
    <property type="entry name" value="Zn(2)-C6 fungal-type DNA-binding domain"/>
    <property type="match status" value="1"/>
</dbReference>
<keyword evidence="2" id="KW-0238">DNA-binding</keyword>
<dbReference type="PANTHER" id="PTHR38111">
    <property type="entry name" value="ZN(2)-C6 FUNGAL-TYPE DOMAIN-CONTAINING PROTEIN-RELATED"/>
    <property type="match status" value="1"/>
</dbReference>
<evidence type="ECO:0000256" key="1">
    <source>
        <dbReference type="ARBA" id="ARBA00023015"/>
    </source>
</evidence>
<accession>A0A9W9EN58</accession>
<keyword evidence="3" id="KW-0804">Transcription</keyword>
<comment type="caution">
    <text evidence="6">The sequence shown here is derived from an EMBL/GenBank/DDBJ whole genome shotgun (WGS) entry which is preliminary data.</text>
</comment>
<dbReference type="GO" id="GO:0003677">
    <property type="term" value="F:DNA binding"/>
    <property type="evidence" value="ECO:0007669"/>
    <property type="project" value="UniProtKB-KW"/>
</dbReference>
<dbReference type="GO" id="GO:0000981">
    <property type="term" value="F:DNA-binding transcription factor activity, RNA polymerase II-specific"/>
    <property type="evidence" value="ECO:0007669"/>
    <property type="project" value="InterPro"/>
</dbReference>
<gene>
    <name evidence="6" type="ORF">NUU61_009325</name>
</gene>
<dbReference type="GO" id="GO:0008270">
    <property type="term" value="F:zinc ion binding"/>
    <property type="evidence" value="ECO:0007669"/>
    <property type="project" value="InterPro"/>
</dbReference>
<dbReference type="CDD" id="cd00067">
    <property type="entry name" value="GAL4"/>
    <property type="match status" value="1"/>
</dbReference>
<reference evidence="6" key="1">
    <citation type="submission" date="2022-11" db="EMBL/GenBank/DDBJ databases">
        <authorList>
            <person name="Petersen C."/>
        </authorList>
    </citation>
    <scope>NUCLEOTIDE SEQUENCE</scope>
    <source>
        <strain evidence="6">IBT 34128</strain>
    </source>
</reference>
<evidence type="ECO:0000313" key="6">
    <source>
        <dbReference type="EMBL" id="KAJ5084746.1"/>
    </source>
</evidence>
<organism evidence="6 7">
    <name type="scientific">Penicillium alfredii</name>
    <dbReference type="NCBI Taxonomy" id="1506179"/>
    <lineage>
        <taxon>Eukaryota</taxon>
        <taxon>Fungi</taxon>
        <taxon>Dikarya</taxon>
        <taxon>Ascomycota</taxon>
        <taxon>Pezizomycotina</taxon>
        <taxon>Eurotiomycetes</taxon>
        <taxon>Eurotiomycetidae</taxon>
        <taxon>Eurotiales</taxon>
        <taxon>Aspergillaceae</taxon>
        <taxon>Penicillium</taxon>
    </lineage>
</organism>
<evidence type="ECO:0000256" key="2">
    <source>
        <dbReference type="ARBA" id="ARBA00023125"/>
    </source>
</evidence>
<evidence type="ECO:0000256" key="4">
    <source>
        <dbReference type="ARBA" id="ARBA00023242"/>
    </source>
</evidence>